<organism evidence="1 2">
    <name type="scientific">Rhodococcoides corynebacterioides</name>
    <dbReference type="NCBI Taxonomy" id="53972"/>
    <lineage>
        <taxon>Bacteria</taxon>
        <taxon>Bacillati</taxon>
        <taxon>Actinomycetota</taxon>
        <taxon>Actinomycetes</taxon>
        <taxon>Mycobacteriales</taxon>
        <taxon>Nocardiaceae</taxon>
        <taxon>Rhodococcoides</taxon>
    </lineage>
</organism>
<accession>A0ABS2KRV8</accession>
<protein>
    <submittedName>
        <fullName evidence="1">Uncharacterized protein</fullName>
    </submittedName>
</protein>
<evidence type="ECO:0000313" key="2">
    <source>
        <dbReference type="Proteomes" id="UP000703038"/>
    </source>
</evidence>
<keyword evidence="2" id="KW-1185">Reference proteome</keyword>
<dbReference type="EMBL" id="JAFBBK010000001">
    <property type="protein sequence ID" value="MBM7414001.1"/>
    <property type="molecule type" value="Genomic_DNA"/>
</dbReference>
<dbReference type="Proteomes" id="UP000703038">
    <property type="component" value="Unassembled WGS sequence"/>
</dbReference>
<dbReference type="RefSeq" id="WP_204866762.1">
    <property type="nucleotide sequence ID" value="NZ_JAFBBK010000001.1"/>
</dbReference>
<comment type="caution">
    <text evidence="1">The sequence shown here is derived from an EMBL/GenBank/DDBJ whole genome shotgun (WGS) entry which is preliminary data.</text>
</comment>
<proteinExistence type="predicted"/>
<gene>
    <name evidence="1" type="ORF">JOE42_000734</name>
</gene>
<evidence type="ECO:0000313" key="1">
    <source>
        <dbReference type="EMBL" id="MBM7414001.1"/>
    </source>
</evidence>
<reference evidence="1 2" key="1">
    <citation type="submission" date="2021-01" db="EMBL/GenBank/DDBJ databases">
        <title>Genomics of switchgrass bacterial isolates.</title>
        <authorList>
            <person name="Shade A."/>
        </authorList>
    </citation>
    <scope>NUCLEOTIDE SEQUENCE [LARGE SCALE GENOMIC DNA]</scope>
    <source>
        <strain evidence="1 2">PvP111</strain>
    </source>
</reference>
<name>A0ABS2KRV8_9NOCA</name>
<sequence>MSSASKVARGKAKKKCCRSKTRCLTCPVVIMRMKKLEQAGVTGKDLKKGLKKARAA</sequence>